<dbReference type="PANTHER" id="PTHR10907">
    <property type="entry name" value="REGUCALCIN"/>
    <property type="match status" value="1"/>
</dbReference>
<dbReference type="Gene3D" id="2.120.10.30">
    <property type="entry name" value="TolB, C-terminal domain"/>
    <property type="match status" value="1"/>
</dbReference>
<sequence length="96" mass="10630">MVDVKKLKTESYQLGEGSYWDETNQCLLFVDIKKGDLHCHYPAKTKHQKLHAEGGRTGDGVSFALPVEGEPSYLVVGLGRSFALVEWPLDAPEPSL</sequence>
<dbReference type="InterPro" id="IPR011042">
    <property type="entry name" value="6-blade_b-propeller_TolB-like"/>
</dbReference>
<dbReference type="GO" id="GO:0019853">
    <property type="term" value="P:L-ascorbic acid biosynthetic process"/>
    <property type="evidence" value="ECO:0007669"/>
    <property type="project" value="TreeGrafter"/>
</dbReference>
<keyword evidence="4" id="KW-1185">Reference proteome</keyword>
<dbReference type="GO" id="GO:0005509">
    <property type="term" value="F:calcium ion binding"/>
    <property type="evidence" value="ECO:0007669"/>
    <property type="project" value="TreeGrafter"/>
</dbReference>
<dbReference type="PANTHER" id="PTHR10907:SF66">
    <property type="entry name" value="MIP34848P1-RELATED"/>
    <property type="match status" value="1"/>
</dbReference>
<dbReference type="EMBL" id="JAWQEG010002896">
    <property type="protein sequence ID" value="KAK3869056.1"/>
    <property type="molecule type" value="Genomic_DNA"/>
</dbReference>
<evidence type="ECO:0000256" key="1">
    <source>
        <dbReference type="ARBA" id="ARBA00008853"/>
    </source>
</evidence>
<gene>
    <name evidence="3" type="ORF">Pcinc_025600</name>
</gene>
<comment type="caution">
    <text evidence="3">The sequence shown here is derived from an EMBL/GenBank/DDBJ whole genome shotgun (WGS) entry which is preliminary data.</text>
</comment>
<dbReference type="InterPro" id="IPR013658">
    <property type="entry name" value="SGL"/>
</dbReference>
<name>A0AAE1F8I2_PETCI</name>
<dbReference type="Pfam" id="PF08450">
    <property type="entry name" value="SGL"/>
    <property type="match status" value="1"/>
</dbReference>
<evidence type="ECO:0000313" key="3">
    <source>
        <dbReference type="EMBL" id="KAK3869056.1"/>
    </source>
</evidence>
<protein>
    <recommendedName>
        <fullName evidence="2">SMP-30/Gluconolactonase/LRE-like region domain-containing protein</fullName>
    </recommendedName>
</protein>
<evidence type="ECO:0000259" key="2">
    <source>
        <dbReference type="Pfam" id="PF08450"/>
    </source>
</evidence>
<evidence type="ECO:0000313" key="4">
    <source>
        <dbReference type="Proteomes" id="UP001286313"/>
    </source>
</evidence>
<dbReference type="GO" id="GO:0004341">
    <property type="term" value="F:gluconolactonase activity"/>
    <property type="evidence" value="ECO:0007669"/>
    <property type="project" value="TreeGrafter"/>
</dbReference>
<organism evidence="3 4">
    <name type="scientific">Petrolisthes cinctipes</name>
    <name type="common">Flat porcelain crab</name>
    <dbReference type="NCBI Taxonomy" id="88211"/>
    <lineage>
        <taxon>Eukaryota</taxon>
        <taxon>Metazoa</taxon>
        <taxon>Ecdysozoa</taxon>
        <taxon>Arthropoda</taxon>
        <taxon>Crustacea</taxon>
        <taxon>Multicrustacea</taxon>
        <taxon>Malacostraca</taxon>
        <taxon>Eumalacostraca</taxon>
        <taxon>Eucarida</taxon>
        <taxon>Decapoda</taxon>
        <taxon>Pleocyemata</taxon>
        <taxon>Anomura</taxon>
        <taxon>Galatheoidea</taxon>
        <taxon>Porcellanidae</taxon>
        <taxon>Petrolisthes</taxon>
    </lineage>
</organism>
<reference evidence="3" key="1">
    <citation type="submission" date="2023-10" db="EMBL/GenBank/DDBJ databases">
        <title>Genome assemblies of two species of porcelain crab, Petrolisthes cinctipes and Petrolisthes manimaculis (Anomura: Porcellanidae).</title>
        <authorList>
            <person name="Angst P."/>
        </authorList>
    </citation>
    <scope>NUCLEOTIDE SEQUENCE</scope>
    <source>
        <strain evidence="3">PB745_01</strain>
        <tissue evidence="3">Gill</tissue>
    </source>
</reference>
<proteinExistence type="inferred from homology"/>
<comment type="similarity">
    <text evidence="1">Belongs to the SMP-30/CGR1 family.</text>
</comment>
<accession>A0AAE1F8I2</accession>
<feature type="domain" description="SMP-30/Gluconolactonase/LRE-like region" evidence="2">
    <location>
        <begin position="14"/>
        <end position="87"/>
    </location>
</feature>
<dbReference type="AlphaFoldDB" id="A0AAE1F8I2"/>
<dbReference type="Proteomes" id="UP001286313">
    <property type="component" value="Unassembled WGS sequence"/>
</dbReference>